<dbReference type="InterPro" id="IPR007487">
    <property type="entry name" value="ABC_transpt-TYRBP-like"/>
</dbReference>
<evidence type="ECO:0000313" key="3">
    <source>
        <dbReference type="Proteomes" id="UP001501822"/>
    </source>
</evidence>
<evidence type="ECO:0000313" key="2">
    <source>
        <dbReference type="EMBL" id="GAA0349908.1"/>
    </source>
</evidence>
<dbReference type="SUPFAM" id="SSF53822">
    <property type="entry name" value="Periplasmic binding protein-like I"/>
    <property type="match status" value="1"/>
</dbReference>
<accession>A0ABN0WXX2</accession>
<dbReference type="CDD" id="cd06325">
    <property type="entry name" value="PBP1_ABC_unchar_transporter"/>
    <property type="match status" value="1"/>
</dbReference>
<organism evidence="2 3">
    <name type="scientific">Actinoallomurus spadix</name>
    <dbReference type="NCBI Taxonomy" id="79912"/>
    <lineage>
        <taxon>Bacteria</taxon>
        <taxon>Bacillati</taxon>
        <taxon>Actinomycetota</taxon>
        <taxon>Actinomycetes</taxon>
        <taxon>Streptosporangiales</taxon>
        <taxon>Thermomonosporaceae</taxon>
        <taxon>Actinoallomurus</taxon>
    </lineage>
</organism>
<dbReference type="InterPro" id="IPR028082">
    <property type="entry name" value="Peripla_BP_I"/>
</dbReference>
<dbReference type="Proteomes" id="UP001501822">
    <property type="component" value="Unassembled WGS sequence"/>
</dbReference>
<sequence>MAEPRVRLLRRLAAVLAGTALTTTALSGCSGGAPTAKGKRTIAIAHISRLSVIDDNVAAFKAELAQRGYVDGKNVKFVQQDANGQRSNISLLAHSMVGQRAALIYALGTDLNLAFAQLTKTPVIFGLTTDPVGAGLIPDLKHPGGTTTGTSDFIDPATYFDYLQLAVPGAKRVALMGNIGESNTATQIKAFAAEARKRSLDPVTAPVPTTNDIVPAIRSLKGRADVILIGADSTLSSADAVVIKTATDAGIPVVFNGSAEAGKGALIGLGPDYAKLGKVAGDLAADVLEGKKPGDIPVALPSALNLVKATVNRKVAASFGLKVSDELAAKATAVGD</sequence>
<protein>
    <submittedName>
        <fullName evidence="2">ABC transporter substrate-binding protein</fullName>
    </submittedName>
</protein>
<name>A0ABN0WXX2_9ACTN</name>
<dbReference type="Gene3D" id="3.40.50.2300">
    <property type="match status" value="2"/>
</dbReference>
<dbReference type="PANTHER" id="PTHR35271:SF1">
    <property type="entry name" value="ABC TRANSPORTER, SUBSTRATE-BINDING LIPOPROTEIN"/>
    <property type="match status" value="1"/>
</dbReference>
<keyword evidence="1" id="KW-0732">Signal</keyword>
<proteinExistence type="predicted"/>
<dbReference type="PANTHER" id="PTHR35271">
    <property type="entry name" value="ABC TRANSPORTER, SUBSTRATE-BINDING LIPOPROTEIN-RELATED"/>
    <property type="match status" value="1"/>
</dbReference>
<gene>
    <name evidence="2" type="ORF">GCM10010151_44520</name>
</gene>
<dbReference type="PROSITE" id="PS51257">
    <property type="entry name" value="PROKAR_LIPOPROTEIN"/>
    <property type="match status" value="1"/>
</dbReference>
<reference evidence="2 3" key="1">
    <citation type="journal article" date="2019" name="Int. J. Syst. Evol. Microbiol.">
        <title>The Global Catalogue of Microorganisms (GCM) 10K type strain sequencing project: providing services to taxonomists for standard genome sequencing and annotation.</title>
        <authorList>
            <consortium name="The Broad Institute Genomics Platform"/>
            <consortium name="The Broad Institute Genome Sequencing Center for Infectious Disease"/>
            <person name="Wu L."/>
            <person name="Ma J."/>
        </authorList>
    </citation>
    <scope>NUCLEOTIDE SEQUENCE [LARGE SCALE GENOMIC DNA]</scope>
    <source>
        <strain evidence="2 3">JCM 3146</strain>
    </source>
</reference>
<dbReference type="EMBL" id="BAAABM010000041">
    <property type="protein sequence ID" value="GAA0349908.1"/>
    <property type="molecule type" value="Genomic_DNA"/>
</dbReference>
<dbReference type="Pfam" id="PF04392">
    <property type="entry name" value="ABC_sub_bind"/>
    <property type="match status" value="1"/>
</dbReference>
<feature type="chain" id="PRO_5047516955" evidence="1">
    <location>
        <begin position="28"/>
        <end position="336"/>
    </location>
</feature>
<comment type="caution">
    <text evidence="2">The sequence shown here is derived from an EMBL/GenBank/DDBJ whole genome shotgun (WGS) entry which is preliminary data.</text>
</comment>
<keyword evidence="3" id="KW-1185">Reference proteome</keyword>
<feature type="signal peptide" evidence="1">
    <location>
        <begin position="1"/>
        <end position="27"/>
    </location>
</feature>
<evidence type="ECO:0000256" key="1">
    <source>
        <dbReference type="SAM" id="SignalP"/>
    </source>
</evidence>